<evidence type="ECO:0008006" key="5">
    <source>
        <dbReference type="Google" id="ProtNLM"/>
    </source>
</evidence>
<dbReference type="OrthoDB" id="10368781at2759"/>
<accession>A0A8T2TXE3</accession>
<dbReference type="NCBIfam" id="TIGR00756">
    <property type="entry name" value="PPR"/>
    <property type="match status" value="6"/>
</dbReference>
<feature type="repeat" description="PPR" evidence="2">
    <location>
        <begin position="593"/>
        <end position="627"/>
    </location>
</feature>
<proteinExistence type="predicted"/>
<dbReference type="FunFam" id="1.25.40.10:FF:000285">
    <property type="entry name" value="Pentatricopeptide repeat-containing protein, chloroplastic"/>
    <property type="match status" value="1"/>
</dbReference>
<protein>
    <recommendedName>
        <fullName evidence="5">Pentatricopeptide repeat-containing protein</fullName>
    </recommendedName>
</protein>
<dbReference type="InterPro" id="IPR011990">
    <property type="entry name" value="TPR-like_helical_dom_sf"/>
</dbReference>
<reference evidence="3" key="1">
    <citation type="submission" date="2021-08" db="EMBL/GenBank/DDBJ databases">
        <title>WGS assembly of Ceratopteris richardii.</title>
        <authorList>
            <person name="Marchant D.B."/>
            <person name="Chen G."/>
            <person name="Jenkins J."/>
            <person name="Shu S."/>
            <person name="Leebens-Mack J."/>
            <person name="Grimwood J."/>
            <person name="Schmutz J."/>
            <person name="Soltis P."/>
            <person name="Soltis D."/>
            <person name="Chen Z.-H."/>
        </authorList>
    </citation>
    <scope>NUCLEOTIDE SEQUENCE</scope>
    <source>
        <strain evidence="3">Whitten #5841</strain>
        <tissue evidence="3">Leaf</tissue>
    </source>
</reference>
<dbReference type="InterPro" id="IPR046960">
    <property type="entry name" value="PPR_At4g14850-like_plant"/>
</dbReference>
<name>A0A8T2TXE3_CERRI</name>
<dbReference type="Pfam" id="PF01535">
    <property type="entry name" value="PPR"/>
    <property type="match status" value="6"/>
</dbReference>
<keyword evidence="4" id="KW-1185">Reference proteome</keyword>
<dbReference type="InterPro" id="IPR002885">
    <property type="entry name" value="PPR_rpt"/>
</dbReference>
<dbReference type="PROSITE" id="PS51375">
    <property type="entry name" value="PPR"/>
    <property type="match status" value="7"/>
</dbReference>
<sequence>MLFWRKGTAPIPVHGLLANHLQEIYKQGSAVCYFNLQRLLGLVLAIGLSTHTQLVNPLVLSIIDAGIFQDNQCSIWSMMSEEGLPWDSIILDCLQEGKVQQAFLLYDLAQHVSSVPIRKHTYKGLLKSCIILKDPHKGFGLHAEIVRMNHLEGDTSIGNMLVDFYIKNGMLVVAHEVFHNLSVRDVVSWNILISGLVENGLAEESIKLCEQMEMEKIHPDAVTLASCLKASADLRAVSMGRSIHVEVERKGLLKENVVLGTTLVDMYLKCGFLDIAQEIINGLTVRDAILWTSLISAYANAGWADKALDCIESLKSESVLPDDIAYICILKACGNIQAINKGREIHSDIQKRGLLNRNCQLGNALVDMYCKCGLLDAAERVFHSLPFKDVVSWNTLITGFLKHGDAEDSMKYFDKMRLIGICPSSVTLISSLQACGNIKAGKKGQEIHIHSIQCGLLEQDAILGTVLVDMYGKCGMLAEAQHVFDDLPDQSVFAWNALISGYVNHGLNEKALDCLSKMQLDNIDPDNATFVLALKACGCLGDIERGELIRTEMRSRGNLEEDLAIGTAFVDMYSKCGDLTKAQELFDKLPVRNVINWTALVAGYADHDYGHEALKCLSQMQLEGVNPNAITLLSCLKAYLSIGREEEANKVIDNIAEECSVQEDLFIGNFVVDAYSKYGFFAKAQEVFDQLLVRDVVSWNSLIAGYVNHDYDEDALECYNIMQLEGIKPDGVTYLCSLKACGKVGAIDLGHDFHMEIERRGLVDKDMMLGTALVDMYAKCGLLIKAQEVFDKLQFQNITSWNALISGFAQLGQSDKVFLSTNKMLRDGLKPDCVTLLILLSSCNLTGMFDTSQTCFEAMANEYGIIPILEHYSCIIDILARKGELQKAEIMVQKIPMHPNGVIWHALLSACRRWGNTRLEKQVFESAIHLNNNDGAAYALKLQQV</sequence>
<dbReference type="PANTHER" id="PTHR24015:SF548">
    <property type="entry name" value="OS08G0340900 PROTEIN"/>
    <property type="match status" value="1"/>
</dbReference>
<dbReference type="Proteomes" id="UP000825935">
    <property type="component" value="Chromosome 10"/>
</dbReference>
<dbReference type="FunFam" id="1.25.40.10:FF:000031">
    <property type="entry name" value="Pentatricopeptide repeat-containing protein mitochondrial"/>
    <property type="match status" value="1"/>
</dbReference>
<feature type="repeat" description="PPR" evidence="2">
    <location>
        <begin position="287"/>
        <end position="321"/>
    </location>
</feature>
<dbReference type="GO" id="GO:0009451">
    <property type="term" value="P:RNA modification"/>
    <property type="evidence" value="ECO:0007669"/>
    <property type="project" value="InterPro"/>
</dbReference>
<keyword evidence="1" id="KW-0677">Repeat</keyword>
<dbReference type="Pfam" id="PF13041">
    <property type="entry name" value="PPR_2"/>
    <property type="match status" value="5"/>
</dbReference>
<dbReference type="EMBL" id="CM035415">
    <property type="protein sequence ID" value="KAH7427068.1"/>
    <property type="molecule type" value="Genomic_DNA"/>
</dbReference>
<dbReference type="FunFam" id="1.25.40.10:FF:000242">
    <property type="entry name" value="Pentatricopeptide repeat-containing protein"/>
    <property type="match status" value="1"/>
</dbReference>
<dbReference type="GO" id="GO:0003723">
    <property type="term" value="F:RNA binding"/>
    <property type="evidence" value="ECO:0007669"/>
    <property type="project" value="InterPro"/>
</dbReference>
<feature type="repeat" description="PPR" evidence="2">
    <location>
        <begin position="797"/>
        <end position="831"/>
    </location>
</feature>
<gene>
    <name evidence="3" type="ORF">KP509_10G028900</name>
</gene>
<evidence type="ECO:0000313" key="3">
    <source>
        <dbReference type="EMBL" id="KAH7427068.1"/>
    </source>
</evidence>
<dbReference type="PANTHER" id="PTHR24015">
    <property type="entry name" value="OS07G0578800 PROTEIN-RELATED"/>
    <property type="match status" value="1"/>
</dbReference>
<evidence type="ECO:0000256" key="2">
    <source>
        <dbReference type="PROSITE-ProRule" id="PRU00708"/>
    </source>
</evidence>
<dbReference type="Gene3D" id="1.25.40.10">
    <property type="entry name" value="Tetratricopeptide repeat domain"/>
    <property type="match status" value="7"/>
</dbReference>
<evidence type="ECO:0000313" key="4">
    <source>
        <dbReference type="Proteomes" id="UP000825935"/>
    </source>
</evidence>
<feature type="repeat" description="PPR" evidence="2">
    <location>
        <begin position="491"/>
        <end position="525"/>
    </location>
</feature>
<evidence type="ECO:0000256" key="1">
    <source>
        <dbReference type="ARBA" id="ARBA00022737"/>
    </source>
</evidence>
<organism evidence="3 4">
    <name type="scientific">Ceratopteris richardii</name>
    <name type="common">Triangle waterfern</name>
    <dbReference type="NCBI Taxonomy" id="49495"/>
    <lineage>
        <taxon>Eukaryota</taxon>
        <taxon>Viridiplantae</taxon>
        <taxon>Streptophyta</taxon>
        <taxon>Embryophyta</taxon>
        <taxon>Tracheophyta</taxon>
        <taxon>Polypodiopsida</taxon>
        <taxon>Polypodiidae</taxon>
        <taxon>Polypodiales</taxon>
        <taxon>Pteridineae</taxon>
        <taxon>Pteridaceae</taxon>
        <taxon>Parkerioideae</taxon>
        <taxon>Ceratopteris</taxon>
    </lineage>
</organism>
<feature type="repeat" description="PPR" evidence="2">
    <location>
        <begin position="695"/>
        <end position="729"/>
    </location>
</feature>
<comment type="caution">
    <text evidence="3">The sequence shown here is derived from an EMBL/GenBank/DDBJ whole genome shotgun (WGS) entry which is preliminary data.</text>
</comment>
<dbReference type="AlphaFoldDB" id="A0A8T2TXE3"/>
<feature type="repeat" description="PPR" evidence="2">
    <location>
        <begin position="389"/>
        <end position="423"/>
    </location>
</feature>
<feature type="repeat" description="PPR" evidence="2">
    <location>
        <begin position="185"/>
        <end position="219"/>
    </location>
</feature>